<feature type="compositionally biased region" description="Polar residues" evidence="1">
    <location>
        <begin position="1253"/>
        <end position="1276"/>
    </location>
</feature>
<dbReference type="Proteomes" id="UP000050791">
    <property type="component" value="Unassembled WGS sequence"/>
</dbReference>
<feature type="compositionally biased region" description="Low complexity" evidence="1">
    <location>
        <begin position="460"/>
        <end position="480"/>
    </location>
</feature>
<feature type="compositionally biased region" description="Low complexity" evidence="1">
    <location>
        <begin position="760"/>
        <end position="776"/>
    </location>
</feature>
<feature type="region of interest" description="Disordered" evidence="1">
    <location>
        <begin position="460"/>
        <end position="482"/>
    </location>
</feature>
<feature type="region of interest" description="Disordered" evidence="1">
    <location>
        <begin position="1234"/>
        <end position="1276"/>
    </location>
</feature>
<dbReference type="WBParaSite" id="SMTH1_53900.3">
    <property type="protein sequence ID" value="SMTH1_53900.3"/>
    <property type="gene ID" value="SMTH1_53900"/>
</dbReference>
<evidence type="ECO:0000256" key="1">
    <source>
        <dbReference type="SAM" id="MobiDB-lite"/>
    </source>
</evidence>
<evidence type="ECO:0000313" key="3">
    <source>
        <dbReference type="WBParaSite" id="SMTH1_53900.1"/>
    </source>
</evidence>
<evidence type="ECO:0000313" key="5">
    <source>
        <dbReference type="WBParaSite" id="SMTH1_53900.4"/>
    </source>
</evidence>
<feature type="compositionally biased region" description="Low complexity" evidence="1">
    <location>
        <begin position="569"/>
        <end position="588"/>
    </location>
</feature>
<name>A0AA85BH31_9TREM</name>
<feature type="region of interest" description="Disordered" evidence="1">
    <location>
        <begin position="566"/>
        <end position="595"/>
    </location>
</feature>
<reference evidence="3 4" key="1">
    <citation type="submission" date="2023-11" db="UniProtKB">
        <authorList>
            <consortium name="WormBaseParasite"/>
        </authorList>
    </citation>
    <scope>IDENTIFICATION</scope>
</reference>
<dbReference type="WBParaSite" id="SMTH1_53900.1">
    <property type="protein sequence ID" value="SMTH1_53900.1"/>
    <property type="gene ID" value="SMTH1_53900"/>
</dbReference>
<protein>
    <submittedName>
        <fullName evidence="3 4">Uncharacterized protein</fullName>
    </submittedName>
</protein>
<dbReference type="WBParaSite" id="SMTH1_53900.4">
    <property type="protein sequence ID" value="SMTH1_53900.4"/>
    <property type="gene ID" value="SMTH1_53900"/>
</dbReference>
<sequence>MTSSECKSRINSTVECPVAFGNNNNQKQISIGRPPSSISLITDQLKLSSLNERDPCMTMRMMKMTVGVMPTITTTSKSMNTGQHNINCEYYGLKTINETRNASSMPIHSVIGLQVKRNITSNDNDSTIINNTDWRSGSKDYHHSRTVHFHDVFTPSSSVCSSLKSTISEFEDGSEIINLEPNSSSLHLLSASAPATNYSLNSMSNVSKFNEIQSCHQHYHHIDHPYHSHLHHHHHRHHHHHHQIDNSNNNTATPSTCTFNFSSASFPCSVDDKVDHMNILINQFNVPCKTVCSSPFSSSSSSTSCYFCSVCCSCCLFELNNSSYSHIQHLHDRLPPAKRVCRSTSSSSDIHSQTSSYGYSCRPFPFIISSCLCSSSSHIPPPPSSVSSYRHCHKCNNNNNENNNNINQHSSSAMLKTMQSYMRTLPRPIAVRLDSKMAYNEKSKSCTNMDNVKLINSNDNNANNGGGTLRNNNNTPNNHGVILRPKPSDLISSNKMNNGSRISWHHPLFNFGSGAAQTKCNNNNGNNLSSQAEVNEVTMQHNNSPTDFPQTHSDNLQKSIRLRNRTTHSNSSGCSSNNNNNGNTNNKSQFDRVHHRPSHIEIKDSHDSSLSIHALPSPSSAFTPTRASFGSFPMDVNFSEFSLSPTTESISSSIQITTRTPSSGFYEASFFGLSEASSLPDCSRFGVSSDSGPSSNHHCNCDCHQRRQHYHHHHRRNQTNTSIDIKSLNQSGDMSSKLTDLEPCFKLEDSEPNINDNHQSRNVSSSSSSNSDSSSYCCSYSLPSVKCMLRCCSQPNDDTIYDINYRHSPHCSRTGKHIHQSPTTTITNTNTSTFFTTISTTAMMMTTKTSTTTSSNITIANTAAGLKRRRGPSGECSNQYYRDTDFHNESNNYHHHIHEEERKQLLPHEELPPCNCCMFKRTIDQLKNNYDGKSLSDIEHLNYISTILSNSRLDDNLDCHHRHHYHQHHQYAFPCHDVQRHSIFPSTDQQSSVIPSYSCSSSFAASKCLSMFDANKYQDNATLIESDVNDEHDHCLSSTASSINHCAQSNLKNTTLMTDNNENGKITETLDDNSCSVASSVGNPCYITSYADKNKYNAYNINCGQEYEHCSSVFSEENFIHRYMHNELGKLYEMTEDEKEHETPETMIDENNSNNGRISETNYHHPIISLSSPSIHEIAFTPIHPSTNIEWDNSDDRSSDSCRIPAYNHPDVLLNESVDTTLQDDSTGRQVLLFTPSTSSNSDRESDDMKSILSPQTPNRQRISSDILQKKSNNSKQTLSFTDLDLELIEND</sequence>
<feature type="compositionally biased region" description="Polar residues" evidence="1">
    <location>
        <begin position="718"/>
        <end position="736"/>
    </location>
</feature>
<evidence type="ECO:0000313" key="4">
    <source>
        <dbReference type="WBParaSite" id="SMTH1_53900.2"/>
    </source>
</evidence>
<accession>A0AA85BH31</accession>
<proteinExistence type="predicted"/>
<feature type="region of interest" description="Disordered" evidence="1">
    <location>
        <begin position="712"/>
        <end position="736"/>
    </location>
</feature>
<organism evidence="2 5">
    <name type="scientific">Schistosoma mattheei</name>
    <dbReference type="NCBI Taxonomy" id="31246"/>
    <lineage>
        <taxon>Eukaryota</taxon>
        <taxon>Metazoa</taxon>
        <taxon>Spiralia</taxon>
        <taxon>Lophotrochozoa</taxon>
        <taxon>Platyhelminthes</taxon>
        <taxon>Trematoda</taxon>
        <taxon>Digenea</taxon>
        <taxon>Strigeidida</taxon>
        <taxon>Schistosomatoidea</taxon>
        <taxon>Schistosomatidae</taxon>
        <taxon>Schistosoma</taxon>
    </lineage>
</organism>
<feature type="region of interest" description="Disordered" evidence="1">
    <location>
        <begin position="749"/>
        <end position="776"/>
    </location>
</feature>
<evidence type="ECO:0000313" key="2">
    <source>
        <dbReference type="Proteomes" id="UP000050791"/>
    </source>
</evidence>
<dbReference type="WBParaSite" id="SMTH1_53900.2">
    <property type="protein sequence ID" value="SMTH1_53900.2"/>
    <property type="gene ID" value="SMTH1_53900"/>
</dbReference>